<dbReference type="EMBL" id="JAAGRN010000003">
    <property type="protein sequence ID" value="NDY82826.1"/>
    <property type="molecule type" value="Genomic_DNA"/>
</dbReference>
<sequence>MLKRLVTSLIALMMLVGLTACAPSGPAAPVEIRKGVIEQINATEIKNSHETGVGAVVGGLGGLGVGALIGSGTGKAVAMVLGAIGGAVAGNEIQKHYDKPVAGQQIFVRTSNGVLVSVTQPTGNLRVGQHVYIEGSGTDARVVPQ</sequence>
<name>A0A6B2QW13_9BURK</name>
<evidence type="ECO:0000313" key="3">
    <source>
        <dbReference type="EMBL" id="NDY82826.1"/>
    </source>
</evidence>
<feature type="domain" description="Glycine zipper 2TM" evidence="2">
    <location>
        <begin position="54"/>
        <end position="94"/>
    </location>
</feature>
<proteinExistence type="predicted"/>
<keyword evidence="1" id="KW-0732">Signal</keyword>
<dbReference type="PROSITE" id="PS51257">
    <property type="entry name" value="PROKAR_LIPOPROTEIN"/>
    <property type="match status" value="1"/>
</dbReference>
<dbReference type="InterPro" id="IPR008816">
    <property type="entry name" value="Gly_zipper_2TM_dom"/>
</dbReference>
<feature type="signal peptide" evidence="1">
    <location>
        <begin position="1"/>
        <end position="22"/>
    </location>
</feature>
<dbReference type="RefSeq" id="WP_163652649.1">
    <property type="nucleotide sequence ID" value="NZ_JAAGRN010000003.1"/>
</dbReference>
<dbReference type="AlphaFoldDB" id="A0A6B2QW13"/>
<reference evidence="3" key="1">
    <citation type="submission" date="2020-02" db="EMBL/GenBank/DDBJ databases">
        <authorList>
            <person name="Chen W.-M."/>
        </authorList>
    </citation>
    <scope>NUCLEOTIDE SEQUENCE</scope>
    <source>
        <strain evidence="3">NBD-18</strain>
    </source>
</reference>
<protein>
    <submittedName>
        <fullName evidence="3">Glycine zipper 2TM domain-containing protein</fullName>
    </submittedName>
</protein>
<accession>A0A6B2QW13</accession>
<comment type="caution">
    <text evidence="3">The sequence shown here is derived from an EMBL/GenBank/DDBJ whole genome shotgun (WGS) entry which is preliminary data.</text>
</comment>
<evidence type="ECO:0000256" key="1">
    <source>
        <dbReference type="SAM" id="SignalP"/>
    </source>
</evidence>
<evidence type="ECO:0000259" key="2">
    <source>
        <dbReference type="Pfam" id="PF05433"/>
    </source>
</evidence>
<dbReference type="Pfam" id="PF05433">
    <property type="entry name" value="Rick_17kDa_Anti"/>
    <property type="match status" value="1"/>
</dbReference>
<feature type="chain" id="PRO_5025640880" evidence="1">
    <location>
        <begin position="23"/>
        <end position="145"/>
    </location>
</feature>
<dbReference type="GO" id="GO:0019867">
    <property type="term" value="C:outer membrane"/>
    <property type="evidence" value="ECO:0007669"/>
    <property type="project" value="InterPro"/>
</dbReference>
<gene>
    <name evidence="3" type="ORF">G3I67_06235</name>
</gene>
<organism evidence="3">
    <name type="scientific">Sheuella amnicola</name>
    <dbReference type="NCBI Taxonomy" id="2707330"/>
    <lineage>
        <taxon>Bacteria</taxon>
        <taxon>Pseudomonadati</taxon>
        <taxon>Pseudomonadota</taxon>
        <taxon>Betaproteobacteria</taxon>
        <taxon>Burkholderiales</taxon>
        <taxon>Alcaligenaceae</taxon>
        <taxon>Sheuella</taxon>
    </lineage>
</organism>